<dbReference type="GO" id="GO:0004518">
    <property type="term" value="F:nuclease activity"/>
    <property type="evidence" value="ECO:0007669"/>
    <property type="project" value="UniProtKB-KW"/>
</dbReference>
<evidence type="ECO:0000313" key="7">
    <source>
        <dbReference type="EMBL" id="PXX77050.1"/>
    </source>
</evidence>
<keyword evidence="2 5" id="KW-0690">Ribosome biogenesis</keyword>
<evidence type="ECO:0000256" key="2">
    <source>
        <dbReference type="ARBA" id="ARBA00022517"/>
    </source>
</evidence>
<dbReference type="OrthoDB" id="9796140at2"/>
<dbReference type="SUPFAM" id="SSF53098">
    <property type="entry name" value="Ribonuclease H-like"/>
    <property type="match status" value="1"/>
</dbReference>
<protein>
    <recommendedName>
        <fullName evidence="5">Putative pre-16S rRNA nuclease</fullName>
        <ecNumber evidence="5">3.1.-.-</ecNumber>
    </recommendedName>
</protein>
<keyword evidence="4 5" id="KW-0378">Hydrolase</keyword>
<organism evidence="7 8">
    <name type="scientific">Rivihabitans pingtungensis</name>
    <dbReference type="NCBI Taxonomy" id="1054498"/>
    <lineage>
        <taxon>Bacteria</taxon>
        <taxon>Pseudomonadati</taxon>
        <taxon>Pseudomonadota</taxon>
        <taxon>Betaproteobacteria</taxon>
        <taxon>Neisseriales</taxon>
        <taxon>Aquaspirillaceae</taxon>
        <taxon>Rivihabitans</taxon>
    </lineage>
</organism>
<dbReference type="PANTHER" id="PTHR33317:SF4">
    <property type="entry name" value="POLYNUCLEOTIDYL TRANSFERASE, RIBONUCLEASE H-LIKE SUPERFAMILY PROTEIN"/>
    <property type="match status" value="1"/>
</dbReference>
<dbReference type="EC" id="3.1.-.-" evidence="5"/>
<comment type="caution">
    <text evidence="7">The sequence shown here is derived from an EMBL/GenBank/DDBJ whole genome shotgun (WGS) entry which is preliminary data.</text>
</comment>
<name>A0A318KHU5_9NEIS</name>
<dbReference type="HAMAP" id="MF_00651">
    <property type="entry name" value="Nuclease_YqgF"/>
    <property type="match status" value="1"/>
</dbReference>
<evidence type="ECO:0000256" key="1">
    <source>
        <dbReference type="ARBA" id="ARBA00022490"/>
    </source>
</evidence>
<evidence type="ECO:0000256" key="5">
    <source>
        <dbReference type="HAMAP-Rule" id="MF_00651"/>
    </source>
</evidence>
<comment type="function">
    <text evidence="5">Could be a nuclease involved in processing of the 5'-end of pre-16S rRNA.</text>
</comment>
<dbReference type="Proteomes" id="UP000247555">
    <property type="component" value="Unassembled WGS sequence"/>
</dbReference>
<keyword evidence="3 5" id="KW-0540">Nuclease</keyword>
<evidence type="ECO:0000256" key="4">
    <source>
        <dbReference type="ARBA" id="ARBA00022801"/>
    </source>
</evidence>
<dbReference type="InterPro" id="IPR012337">
    <property type="entry name" value="RNaseH-like_sf"/>
</dbReference>
<dbReference type="GO" id="GO:0005829">
    <property type="term" value="C:cytosol"/>
    <property type="evidence" value="ECO:0007669"/>
    <property type="project" value="TreeGrafter"/>
</dbReference>
<dbReference type="EMBL" id="QJKI01000019">
    <property type="protein sequence ID" value="PXX77050.1"/>
    <property type="molecule type" value="Genomic_DNA"/>
</dbReference>
<dbReference type="PANTHER" id="PTHR33317">
    <property type="entry name" value="POLYNUCLEOTIDYL TRANSFERASE, RIBONUCLEASE H-LIKE SUPERFAMILY PROTEIN"/>
    <property type="match status" value="1"/>
</dbReference>
<dbReference type="NCBIfam" id="TIGR00250">
    <property type="entry name" value="RNAse_H_YqgF"/>
    <property type="match status" value="1"/>
</dbReference>
<dbReference type="InterPro" id="IPR005227">
    <property type="entry name" value="YqgF"/>
</dbReference>
<evidence type="ECO:0000259" key="6">
    <source>
        <dbReference type="SMART" id="SM00732"/>
    </source>
</evidence>
<proteinExistence type="inferred from homology"/>
<keyword evidence="8" id="KW-1185">Reference proteome</keyword>
<dbReference type="CDD" id="cd16964">
    <property type="entry name" value="YqgF"/>
    <property type="match status" value="1"/>
</dbReference>
<evidence type="ECO:0000256" key="3">
    <source>
        <dbReference type="ARBA" id="ARBA00022722"/>
    </source>
</evidence>
<dbReference type="AlphaFoldDB" id="A0A318KHU5"/>
<gene>
    <name evidence="7" type="ORF">DFR34_11951</name>
</gene>
<dbReference type="GO" id="GO:0000967">
    <property type="term" value="P:rRNA 5'-end processing"/>
    <property type="evidence" value="ECO:0007669"/>
    <property type="project" value="UniProtKB-UniRule"/>
</dbReference>
<dbReference type="InterPro" id="IPR037027">
    <property type="entry name" value="YqgF/RNaseH-like_dom_sf"/>
</dbReference>
<reference evidence="7 8" key="1">
    <citation type="submission" date="2018-05" db="EMBL/GenBank/DDBJ databases">
        <title>Genomic Encyclopedia of Type Strains, Phase IV (KMG-IV): sequencing the most valuable type-strain genomes for metagenomic binning, comparative biology and taxonomic classification.</title>
        <authorList>
            <person name="Goeker M."/>
        </authorList>
    </citation>
    <scope>NUCLEOTIDE SEQUENCE [LARGE SCALE GENOMIC DNA]</scope>
    <source>
        <strain evidence="7 8">DSM 29661</strain>
    </source>
</reference>
<dbReference type="Gene3D" id="3.30.420.140">
    <property type="entry name" value="YqgF/RNase H-like domain"/>
    <property type="match status" value="1"/>
</dbReference>
<comment type="similarity">
    <text evidence="5">Belongs to the YqgF HJR family.</text>
</comment>
<dbReference type="InterPro" id="IPR006641">
    <property type="entry name" value="YqgF/RNaseH-like_dom"/>
</dbReference>
<evidence type="ECO:0000313" key="8">
    <source>
        <dbReference type="Proteomes" id="UP000247555"/>
    </source>
</evidence>
<sequence length="151" mass="16328">MPDVALPQGALLGFDFGQARIGVALGNTEVAIAHPLETITGDSNDQRFARIGVLIQEWSPAALVVGLPTHADGTPHEMTRLARKFAQRLHGRFGLPVWLVDERHSSQVAEVQLNDAGLRGRRQKPALDQVAAQVILQSFLDMPQAAGIEPL</sequence>
<feature type="domain" description="YqgF/RNase H-like" evidence="6">
    <location>
        <begin position="9"/>
        <end position="109"/>
    </location>
</feature>
<keyword evidence="1 5" id="KW-0963">Cytoplasm</keyword>
<comment type="subcellular location">
    <subcellularLocation>
        <location evidence="5">Cytoplasm</location>
    </subcellularLocation>
</comment>
<dbReference type="Pfam" id="PF03652">
    <property type="entry name" value="RuvX"/>
    <property type="match status" value="1"/>
</dbReference>
<dbReference type="RefSeq" id="WP_110391531.1">
    <property type="nucleotide sequence ID" value="NZ_CALCOA010000235.1"/>
</dbReference>
<dbReference type="GO" id="GO:0016788">
    <property type="term" value="F:hydrolase activity, acting on ester bonds"/>
    <property type="evidence" value="ECO:0007669"/>
    <property type="project" value="UniProtKB-UniRule"/>
</dbReference>
<accession>A0A318KHU5</accession>
<dbReference type="SMART" id="SM00732">
    <property type="entry name" value="YqgFc"/>
    <property type="match status" value="1"/>
</dbReference>